<keyword evidence="1 6" id="KW-0479">Metal-binding</keyword>
<protein>
    <submittedName>
        <fullName evidence="8">Alcohol dehydrogenase</fullName>
        <ecNumber evidence="8">1.1.1.1</ecNumber>
    </submittedName>
</protein>
<evidence type="ECO:0000256" key="5">
    <source>
        <dbReference type="ARBA" id="ARBA00023277"/>
    </source>
</evidence>
<proteinExistence type="inferred from homology"/>
<evidence type="ECO:0000256" key="6">
    <source>
        <dbReference type="RuleBase" id="RU361277"/>
    </source>
</evidence>
<dbReference type="PANTHER" id="PTHR43401:SF2">
    <property type="entry name" value="L-THREONINE 3-DEHYDROGENASE"/>
    <property type="match status" value="1"/>
</dbReference>
<dbReference type="PROSITE" id="PS00059">
    <property type="entry name" value="ADH_ZINC"/>
    <property type="match status" value="1"/>
</dbReference>
<dbReference type="InterPro" id="IPR013149">
    <property type="entry name" value="ADH-like_C"/>
</dbReference>
<dbReference type="GO" id="GO:0004022">
    <property type="term" value="F:alcohol dehydrogenase (NAD+) activity"/>
    <property type="evidence" value="ECO:0007669"/>
    <property type="project" value="UniProtKB-EC"/>
</dbReference>
<evidence type="ECO:0000313" key="9">
    <source>
        <dbReference type="Proteomes" id="UP000266720"/>
    </source>
</evidence>
<dbReference type="PANTHER" id="PTHR43401">
    <property type="entry name" value="L-THREONINE 3-DEHYDROGENASE"/>
    <property type="match status" value="1"/>
</dbReference>
<dbReference type="SMART" id="SM00829">
    <property type="entry name" value="PKS_ER"/>
    <property type="match status" value="1"/>
</dbReference>
<dbReference type="SUPFAM" id="SSF51735">
    <property type="entry name" value="NAD(P)-binding Rossmann-fold domains"/>
    <property type="match status" value="1"/>
</dbReference>
<evidence type="ECO:0000259" key="7">
    <source>
        <dbReference type="SMART" id="SM00829"/>
    </source>
</evidence>
<feature type="domain" description="Enoyl reductase (ER)" evidence="7">
    <location>
        <begin position="11"/>
        <end position="264"/>
    </location>
</feature>
<dbReference type="SUPFAM" id="SSF50129">
    <property type="entry name" value="GroES-like"/>
    <property type="match status" value="1"/>
</dbReference>
<dbReference type="EC" id="1.1.1.1" evidence="8"/>
<accession>A0A3G1A9E7</accession>
<dbReference type="InterPro" id="IPR011032">
    <property type="entry name" value="GroES-like_sf"/>
</dbReference>
<evidence type="ECO:0000256" key="4">
    <source>
        <dbReference type="ARBA" id="ARBA00023002"/>
    </source>
</evidence>
<dbReference type="GO" id="GO:0008270">
    <property type="term" value="F:zinc ion binding"/>
    <property type="evidence" value="ECO:0007669"/>
    <property type="project" value="InterPro"/>
</dbReference>
<dbReference type="GO" id="GO:0030554">
    <property type="term" value="F:adenyl nucleotide binding"/>
    <property type="evidence" value="ECO:0007669"/>
    <property type="project" value="UniProtKB-ARBA"/>
</dbReference>
<dbReference type="InterPro" id="IPR013154">
    <property type="entry name" value="ADH-like_N"/>
</dbReference>
<dbReference type="GeneID" id="25406583"/>
<dbReference type="KEGG" id="tcb:TCARB_1173"/>
<evidence type="ECO:0000313" key="8">
    <source>
        <dbReference type="EMBL" id="AJB42221.1"/>
    </source>
</evidence>
<dbReference type="GO" id="GO:0051262">
    <property type="term" value="P:protein tetramerization"/>
    <property type="evidence" value="ECO:0007669"/>
    <property type="project" value="UniProtKB-ARBA"/>
</dbReference>
<comment type="cofactor">
    <cofactor evidence="6">
        <name>Zn(2+)</name>
        <dbReference type="ChEBI" id="CHEBI:29105"/>
    </cofactor>
</comment>
<keyword evidence="2 6" id="KW-0862">Zinc</keyword>
<evidence type="ECO:0000256" key="1">
    <source>
        <dbReference type="ARBA" id="ARBA00022723"/>
    </source>
</evidence>
<comment type="similarity">
    <text evidence="6">Belongs to the zinc-containing alcohol dehydrogenase family.</text>
</comment>
<dbReference type="InterPro" id="IPR020843">
    <property type="entry name" value="ER"/>
</dbReference>
<dbReference type="STRING" id="697581.TCARB_1173"/>
<dbReference type="Pfam" id="PF00107">
    <property type="entry name" value="ADH_zinc_N"/>
    <property type="match status" value="1"/>
</dbReference>
<name>A0A3G1A9E7_9CREN</name>
<evidence type="ECO:0000256" key="2">
    <source>
        <dbReference type="ARBA" id="ARBA00022833"/>
    </source>
</evidence>
<dbReference type="InterPro" id="IPR002328">
    <property type="entry name" value="ADH_Zn_CS"/>
</dbReference>
<dbReference type="GeneID" id="16572741"/>
<evidence type="ECO:0000256" key="3">
    <source>
        <dbReference type="ARBA" id="ARBA00022857"/>
    </source>
</evidence>
<dbReference type="Gene3D" id="3.40.50.720">
    <property type="entry name" value="NAD(P)-binding Rossmann-like Domain"/>
    <property type="match status" value="1"/>
</dbReference>
<reference evidence="9" key="1">
    <citation type="book" date="2010" name="EXTREMOPHILES" publisher="0:0-0">
        <title>Complete genome sequences of ten hyperthermophilic archaea reveal their metabolic capabilities and possible ecological roles.</title>
        <editorList>
            <person name="?"/>
        </editorList>
        <authorList>
            <person name="Ravin N.V."/>
            <person name="Mardanov A.V."/>
            <person name="Bonch-Osmolovskaya E.A."/>
            <person name="Skryabin K.G."/>
        </authorList>
    </citation>
    <scope>NUCLEOTIDE SEQUENCE [LARGE SCALE GENOMIC DNA]</scope>
    <source>
        <strain evidence="9">1505</strain>
    </source>
</reference>
<organism evidence="8 9">
    <name type="scientific">Thermofilum adornatum 1505</name>
    <dbReference type="NCBI Taxonomy" id="697581"/>
    <lineage>
        <taxon>Archaea</taxon>
        <taxon>Thermoproteota</taxon>
        <taxon>Thermoprotei</taxon>
        <taxon>Thermofilales</taxon>
        <taxon>Thermofilaceae</taxon>
        <taxon>Thermofilum</taxon>
    </lineage>
</organism>
<dbReference type="InterPro" id="IPR036291">
    <property type="entry name" value="NAD(P)-bd_dom_sf"/>
</dbReference>
<dbReference type="InterPro" id="IPR050129">
    <property type="entry name" value="Zn_alcohol_dh"/>
</dbReference>
<gene>
    <name evidence="8" type="ORF">TCARB_1173</name>
</gene>
<dbReference type="EMBL" id="CP007493">
    <property type="protein sequence ID" value="AJB42221.1"/>
    <property type="molecule type" value="Genomic_DNA"/>
</dbReference>
<keyword evidence="4 8" id="KW-0560">Oxidoreductase</keyword>
<sequence>MSVNRSVVVYGINNFRVEKRERPEPGFGEVLVKIEYSGLCPSDIKIIRHGGRLVRYPVVLGHEMAGIVEEVGEGVKGIEVGERVNVAADIYCGTCKYCRAGRENLCERPLTFGYNIDGGHADYLLVPREGVPKAIFKVPDGLSLEVASMTEPVACVVHSMNAGKVSPGDSVAIVGEGPMGLLHVLLAKIYGAGSIAVLGLVDKKLKLAEELGAEKLYNRNNYPNIEDILRENPDGFDKVFLTVVNKTTLEESLRLVKKGGRVVIFAGVPANSVSFSLDPNIVHYDEVSLVGSSSYLYVEYAKALKFVSMYQRELSKIISHRFNIDEFEKAVATWDDKENSVKIILTR</sequence>
<dbReference type="GO" id="GO:0043168">
    <property type="term" value="F:anion binding"/>
    <property type="evidence" value="ECO:0007669"/>
    <property type="project" value="UniProtKB-ARBA"/>
</dbReference>
<dbReference type="AlphaFoldDB" id="A0A3G1A9E7"/>
<dbReference type="Proteomes" id="UP000266720">
    <property type="component" value="Chromosome"/>
</dbReference>
<dbReference type="Pfam" id="PF08240">
    <property type="entry name" value="ADH_N"/>
    <property type="match status" value="1"/>
</dbReference>
<dbReference type="Gene3D" id="3.90.180.10">
    <property type="entry name" value="Medium-chain alcohol dehydrogenases, catalytic domain"/>
    <property type="match status" value="1"/>
</dbReference>
<keyword evidence="3" id="KW-0521">NADP</keyword>
<keyword evidence="5" id="KW-0119">Carbohydrate metabolism</keyword>
<dbReference type="RefSeq" id="WP_020961789.1">
    <property type="nucleotide sequence ID" value="NZ_CP007493.1"/>
</dbReference>